<keyword evidence="1" id="KW-1133">Transmembrane helix</keyword>
<protein>
    <recommendedName>
        <fullName evidence="2">Protein-glutamine gamma-glutamyltransferase-like C-terminal domain-containing protein</fullName>
    </recommendedName>
</protein>
<proteinExistence type="predicted"/>
<evidence type="ECO:0000256" key="1">
    <source>
        <dbReference type="SAM" id="Phobius"/>
    </source>
</evidence>
<dbReference type="Proteomes" id="UP000011910">
    <property type="component" value="Unassembled WGS sequence"/>
</dbReference>
<organism evidence="3 4">
    <name type="scientific">Cesiribacter andamanensis AMV16</name>
    <dbReference type="NCBI Taxonomy" id="1279009"/>
    <lineage>
        <taxon>Bacteria</taxon>
        <taxon>Pseudomonadati</taxon>
        <taxon>Bacteroidota</taxon>
        <taxon>Cytophagia</taxon>
        <taxon>Cytophagales</taxon>
        <taxon>Cesiribacteraceae</taxon>
        <taxon>Cesiribacter</taxon>
    </lineage>
</organism>
<dbReference type="InterPro" id="IPR025403">
    <property type="entry name" value="TgpA-like_C"/>
</dbReference>
<feature type="domain" description="Protein-glutamine gamma-glutamyltransferase-like C-terminal" evidence="2">
    <location>
        <begin position="186"/>
        <end position="252"/>
    </location>
</feature>
<dbReference type="OrthoDB" id="5491447at2"/>
<accession>M7N1E0</accession>
<dbReference type="STRING" id="1279009.ADICEAN_02371"/>
<sequence>MKSRNSTKPPLGLLLVVLLGLCWYPLFGQAPPVQARPDSSISMSPLQESQPETAAPAWQRRQFSEQTLAELEEDGDMDYALAKADEGAWDRFKRWLAYKLAEVLGGASDSGLLGALFYAFCIAAGLFIVIRFLDIDLSSLLHRKAAATPIQAPEGLTENIHALNFEAEIATAVQREEYPRAIRLVYLAALKRLSDGGHIRWEPGKTNRQYQQEVQAADISTHFTRLGYYFEWAWYGNFPVDKGVFEQVQQEWVQFSRKAGVAA</sequence>
<keyword evidence="4" id="KW-1185">Reference proteome</keyword>
<evidence type="ECO:0000259" key="2">
    <source>
        <dbReference type="Pfam" id="PF13559"/>
    </source>
</evidence>
<dbReference type="RefSeq" id="WP_009195762.1">
    <property type="nucleotide sequence ID" value="NZ_AODQ01000056.1"/>
</dbReference>
<feature type="transmembrane region" description="Helical" evidence="1">
    <location>
        <begin position="112"/>
        <end position="133"/>
    </location>
</feature>
<name>M7N1E0_9BACT</name>
<keyword evidence="1" id="KW-0812">Transmembrane</keyword>
<comment type="caution">
    <text evidence="3">The sequence shown here is derived from an EMBL/GenBank/DDBJ whole genome shotgun (WGS) entry which is preliminary data.</text>
</comment>
<dbReference type="AlphaFoldDB" id="M7N1E0"/>
<evidence type="ECO:0000313" key="4">
    <source>
        <dbReference type="Proteomes" id="UP000011910"/>
    </source>
</evidence>
<dbReference type="EMBL" id="AODQ01000056">
    <property type="protein sequence ID" value="EMR02498.1"/>
    <property type="molecule type" value="Genomic_DNA"/>
</dbReference>
<dbReference type="Pfam" id="PF13559">
    <property type="entry name" value="DUF4129"/>
    <property type="match status" value="1"/>
</dbReference>
<dbReference type="eggNOG" id="ENOG50332DS">
    <property type="taxonomic scope" value="Bacteria"/>
</dbReference>
<keyword evidence="1" id="KW-0472">Membrane</keyword>
<reference evidence="3 4" key="1">
    <citation type="journal article" date="2013" name="Genome Announc.">
        <title>Draft Genome Sequence of Cesiribacter andamanensis Strain AMV16T, Isolated from a Soil Sample from a Mud Volcano in the Andaman Islands, India.</title>
        <authorList>
            <person name="Shivaji S."/>
            <person name="Ara S."/>
            <person name="Begum Z."/>
            <person name="Srinivas T.N."/>
            <person name="Singh A."/>
            <person name="Kumar Pinnaka A."/>
        </authorList>
    </citation>
    <scope>NUCLEOTIDE SEQUENCE [LARGE SCALE GENOMIC DNA]</scope>
    <source>
        <strain evidence="3 4">AMV16</strain>
    </source>
</reference>
<evidence type="ECO:0000313" key="3">
    <source>
        <dbReference type="EMBL" id="EMR02498.1"/>
    </source>
</evidence>
<gene>
    <name evidence="3" type="ORF">ADICEAN_02371</name>
</gene>